<sequence length="275" mass="31359">MNNATATAPGLLTLAVNKLFESPLVLFFGGCALSILHHLYSFYLLLVEYVSKLHSALRFVEKLRTDNLEFSDSLREKLLNLKQIPNHLVLILGPEAPSYRDIAKLITWCIPAGISHVSIYDHKNTLDRWQLFETFSCTSKQNLHKIKWGKSFDEEIKIFSKKRINGFSWTPAVTVHCLELNDGLRQTIENVKALHADNIHEVTLPELSQMMSRSLGAPDPQLAIICGSSFTFYGCCPWNMRVTQMIMLKSHVNLTATRFVSILHQYSFSEQRYGK</sequence>
<dbReference type="UniPathway" id="UPA00378"/>
<keyword evidence="8" id="KW-0256">Endoplasmic reticulum</keyword>
<evidence type="ECO:0000256" key="5">
    <source>
        <dbReference type="ARBA" id="ARBA00012596"/>
    </source>
</evidence>
<dbReference type="GO" id="GO:0005789">
    <property type="term" value="C:endoplasmic reticulum membrane"/>
    <property type="evidence" value="ECO:0007669"/>
    <property type="project" value="UniProtKB-SubCell"/>
</dbReference>
<comment type="catalytic activity">
    <reaction evidence="12">
        <text>n isopentenyl diphosphate + (2E,6E)-farnesyl diphosphate = a di-trans,poly-cis-polyprenyl diphosphate + n diphosphate</text>
        <dbReference type="Rhea" id="RHEA:53008"/>
        <dbReference type="Rhea" id="RHEA-COMP:19494"/>
        <dbReference type="ChEBI" id="CHEBI:33019"/>
        <dbReference type="ChEBI" id="CHEBI:128769"/>
        <dbReference type="ChEBI" id="CHEBI:136960"/>
        <dbReference type="ChEBI" id="CHEBI:175763"/>
        <dbReference type="EC" id="2.5.1.87"/>
    </reaction>
</comment>
<proteinExistence type="inferred from homology"/>
<keyword evidence="6" id="KW-0808">Transferase</keyword>
<organism evidence="15">
    <name type="scientific">Lygus hesperus</name>
    <name type="common">Western plant bug</name>
    <dbReference type="NCBI Taxonomy" id="30085"/>
    <lineage>
        <taxon>Eukaryota</taxon>
        <taxon>Metazoa</taxon>
        <taxon>Ecdysozoa</taxon>
        <taxon>Arthropoda</taxon>
        <taxon>Hexapoda</taxon>
        <taxon>Insecta</taxon>
        <taxon>Pterygota</taxon>
        <taxon>Neoptera</taxon>
        <taxon>Paraneoptera</taxon>
        <taxon>Hemiptera</taxon>
        <taxon>Heteroptera</taxon>
        <taxon>Panheteroptera</taxon>
        <taxon>Cimicomorpha</taxon>
        <taxon>Miridae</taxon>
        <taxon>Mirini</taxon>
        <taxon>Lygus</taxon>
    </lineage>
</organism>
<protein>
    <recommendedName>
        <fullName evidence="5">ditrans,polycis-polyprenyl diphosphate synthase [(2E,6E)-farnesyldiphosphate specific]</fullName>
        <ecNumber evidence="5">2.5.1.87</ecNumber>
    </recommendedName>
</protein>
<keyword evidence="7 13" id="KW-0812">Transmembrane</keyword>
<gene>
    <name evidence="15" type="primary">Nus1_1</name>
    <name evidence="14" type="synonym">Nus1_0</name>
    <name evidence="14" type="ORF">CM83_71449</name>
    <name evidence="15" type="ORF">CM83_71450</name>
</gene>
<evidence type="ECO:0000256" key="10">
    <source>
        <dbReference type="ARBA" id="ARBA00022989"/>
    </source>
</evidence>
<evidence type="ECO:0000256" key="4">
    <source>
        <dbReference type="ARBA" id="ARBA00005432"/>
    </source>
</evidence>
<comment type="subcellular location">
    <subcellularLocation>
        <location evidence="2">Endoplasmic reticulum membrane</location>
    </subcellularLocation>
</comment>
<evidence type="ECO:0000313" key="14">
    <source>
        <dbReference type="EMBL" id="JAG19593.1"/>
    </source>
</evidence>
<comment type="similarity">
    <text evidence="4">Belongs to the UPP synthase family.</text>
</comment>
<reference evidence="15" key="2">
    <citation type="submission" date="2014-07" db="EMBL/GenBank/DDBJ databases">
        <authorList>
            <person name="Hull J."/>
        </authorList>
    </citation>
    <scope>NUCLEOTIDE SEQUENCE</scope>
</reference>
<evidence type="ECO:0000256" key="1">
    <source>
        <dbReference type="ARBA" id="ARBA00001946"/>
    </source>
</evidence>
<evidence type="ECO:0000256" key="11">
    <source>
        <dbReference type="ARBA" id="ARBA00023136"/>
    </source>
</evidence>
<dbReference type="EMBL" id="GBHO01024011">
    <property type="protein sequence ID" value="JAG19593.1"/>
    <property type="molecule type" value="Transcribed_RNA"/>
</dbReference>
<dbReference type="EMBL" id="GBHO01024010">
    <property type="protein sequence ID" value="JAG19594.1"/>
    <property type="molecule type" value="Transcribed_RNA"/>
</dbReference>
<comment type="pathway">
    <text evidence="3">Protein modification; protein glycosylation.</text>
</comment>
<evidence type="ECO:0000256" key="6">
    <source>
        <dbReference type="ARBA" id="ARBA00022679"/>
    </source>
</evidence>
<keyword evidence="15" id="KW-0675">Receptor</keyword>
<feature type="transmembrane region" description="Helical" evidence="13">
    <location>
        <begin position="24"/>
        <end position="46"/>
    </location>
</feature>
<accession>A0A0A9XI13</accession>
<dbReference type="GO" id="GO:0045547">
    <property type="term" value="F:ditrans,polycis-polyprenyl diphosphate synthase [(2E,6E)-farnesyl diphosphate specific] activity"/>
    <property type="evidence" value="ECO:0007669"/>
    <property type="project" value="UniProtKB-EC"/>
</dbReference>
<dbReference type="Gene3D" id="3.40.1180.10">
    <property type="entry name" value="Decaprenyl diphosphate synthase-like"/>
    <property type="match status" value="1"/>
</dbReference>
<name>A0A0A9XI13_LYGHE</name>
<keyword evidence="10 13" id="KW-1133">Transmembrane helix</keyword>
<comment type="cofactor">
    <cofactor evidence="1">
        <name>Mg(2+)</name>
        <dbReference type="ChEBI" id="CHEBI:18420"/>
    </cofactor>
</comment>
<dbReference type="GO" id="GO:1904423">
    <property type="term" value="C:dehydrodolichyl diphosphate synthase complex"/>
    <property type="evidence" value="ECO:0007669"/>
    <property type="project" value="InterPro"/>
</dbReference>
<evidence type="ECO:0000256" key="3">
    <source>
        <dbReference type="ARBA" id="ARBA00004922"/>
    </source>
</evidence>
<evidence type="ECO:0000256" key="7">
    <source>
        <dbReference type="ARBA" id="ARBA00022692"/>
    </source>
</evidence>
<dbReference type="InterPro" id="IPR038887">
    <property type="entry name" value="Nus1/NgBR"/>
</dbReference>
<evidence type="ECO:0000256" key="2">
    <source>
        <dbReference type="ARBA" id="ARBA00004586"/>
    </source>
</evidence>
<evidence type="ECO:0000256" key="8">
    <source>
        <dbReference type="ARBA" id="ARBA00022824"/>
    </source>
</evidence>
<dbReference type="AlphaFoldDB" id="A0A0A9XI13"/>
<evidence type="ECO:0000313" key="15">
    <source>
        <dbReference type="EMBL" id="JAG19594.1"/>
    </source>
</evidence>
<dbReference type="EC" id="2.5.1.87" evidence="5"/>
<dbReference type="SUPFAM" id="SSF64005">
    <property type="entry name" value="Undecaprenyl diphosphate synthase"/>
    <property type="match status" value="1"/>
</dbReference>
<dbReference type="InterPro" id="IPR036424">
    <property type="entry name" value="UPP_synth-like_sf"/>
</dbReference>
<evidence type="ECO:0000256" key="12">
    <source>
        <dbReference type="ARBA" id="ARBA00047353"/>
    </source>
</evidence>
<reference evidence="15" key="1">
    <citation type="journal article" date="2014" name="PLoS ONE">
        <title>Transcriptome-Based Identification of ABC Transporters in the Western Tarnished Plant Bug Lygus hesperus.</title>
        <authorList>
            <person name="Hull J.J."/>
            <person name="Chaney K."/>
            <person name="Geib S.M."/>
            <person name="Fabrick J.A."/>
            <person name="Brent C.S."/>
            <person name="Walsh D."/>
            <person name="Lavine L.C."/>
        </authorList>
    </citation>
    <scope>NUCLEOTIDE SEQUENCE</scope>
</reference>
<dbReference type="PANTHER" id="PTHR21528:SF0">
    <property type="entry name" value="DEHYDRODOLICHYL DIPHOSPHATE SYNTHASE COMPLEX SUBUNIT NUS1"/>
    <property type="match status" value="1"/>
</dbReference>
<dbReference type="PANTHER" id="PTHR21528">
    <property type="entry name" value="DEHYDRODOLICHYL DIPHOSPHATE SYNTHASE COMPLEX SUBUNIT NUS1"/>
    <property type="match status" value="1"/>
</dbReference>
<evidence type="ECO:0000256" key="9">
    <source>
        <dbReference type="ARBA" id="ARBA00022842"/>
    </source>
</evidence>
<evidence type="ECO:0000256" key="13">
    <source>
        <dbReference type="SAM" id="Phobius"/>
    </source>
</evidence>
<keyword evidence="11 13" id="KW-0472">Membrane</keyword>
<keyword evidence="9" id="KW-0460">Magnesium</keyword>